<evidence type="ECO:0000259" key="2">
    <source>
        <dbReference type="PROSITE" id="PS52045"/>
    </source>
</evidence>
<gene>
    <name evidence="3" type="ORF">MKW98_032689</name>
</gene>
<dbReference type="Pfam" id="PF14365">
    <property type="entry name" value="Neprosin_AP"/>
    <property type="match status" value="1"/>
</dbReference>
<comment type="caution">
    <text evidence="3">The sequence shown here is derived from an EMBL/GenBank/DDBJ whole genome shotgun (WGS) entry which is preliminary data.</text>
</comment>
<dbReference type="PANTHER" id="PTHR31589:SF246">
    <property type="entry name" value="CARBOXYL-TERMINAL PEPTIDASE"/>
    <property type="match status" value="1"/>
</dbReference>
<accession>A0AAD4SUS4</accession>
<dbReference type="Proteomes" id="UP001202328">
    <property type="component" value="Unassembled WGS sequence"/>
</dbReference>
<evidence type="ECO:0000313" key="4">
    <source>
        <dbReference type="Proteomes" id="UP001202328"/>
    </source>
</evidence>
<proteinExistence type="predicted"/>
<protein>
    <recommendedName>
        <fullName evidence="2">Neprosin PEP catalytic domain-containing protein</fullName>
    </recommendedName>
</protein>
<dbReference type="Gene3D" id="3.90.1320.10">
    <property type="entry name" value="Outer-capsid protein sigma 3, large lobe"/>
    <property type="match status" value="1"/>
</dbReference>
<keyword evidence="4" id="KW-1185">Reference proteome</keyword>
<feature type="compositionally biased region" description="Low complexity" evidence="1">
    <location>
        <begin position="104"/>
        <end position="116"/>
    </location>
</feature>
<dbReference type="InterPro" id="IPR025521">
    <property type="entry name" value="Neprosin_propep"/>
</dbReference>
<dbReference type="InterPro" id="IPR053168">
    <property type="entry name" value="Glutamic_endopeptidase"/>
</dbReference>
<dbReference type="Pfam" id="PF03080">
    <property type="entry name" value="Neprosin"/>
    <property type="match status" value="1"/>
</dbReference>
<dbReference type="EMBL" id="JAJJMB010008334">
    <property type="protein sequence ID" value="KAI3924488.1"/>
    <property type="molecule type" value="Genomic_DNA"/>
</dbReference>
<evidence type="ECO:0000313" key="3">
    <source>
        <dbReference type="EMBL" id="KAI3924488.1"/>
    </source>
</evidence>
<organism evidence="3 4">
    <name type="scientific">Papaver atlanticum</name>
    <dbReference type="NCBI Taxonomy" id="357466"/>
    <lineage>
        <taxon>Eukaryota</taxon>
        <taxon>Viridiplantae</taxon>
        <taxon>Streptophyta</taxon>
        <taxon>Embryophyta</taxon>
        <taxon>Tracheophyta</taxon>
        <taxon>Spermatophyta</taxon>
        <taxon>Magnoliopsida</taxon>
        <taxon>Ranunculales</taxon>
        <taxon>Papaveraceae</taxon>
        <taxon>Papaveroideae</taxon>
        <taxon>Papaver</taxon>
    </lineage>
</organism>
<dbReference type="AlphaFoldDB" id="A0AAD4SUS4"/>
<dbReference type="InterPro" id="IPR004314">
    <property type="entry name" value="Neprosin"/>
</dbReference>
<feature type="domain" description="Neprosin PEP catalytic" evidence="2">
    <location>
        <begin position="148"/>
        <end position="405"/>
    </location>
</feature>
<feature type="region of interest" description="Disordered" evidence="1">
    <location>
        <begin position="95"/>
        <end position="124"/>
    </location>
</feature>
<sequence>MDQVKVFMVLAILCINLSYHGILCFCDSMYYSCDAGRKISSISREDDLEMDRQLNILNKTPVKSIQTAEGDIFDCIDIYKQPAFDNPLLKDLKLQMKPSSGPRTSHGGKTSLSSSTTKDKQSLNALRSFDCPKGTVPIRRTSKEDLIRAKSFAELHCINRGIRPLFADQPGQHVTQGFINIANPTVGMDQHSSGQIWIETGPTSNPQSIQAGWAVSPSLYGDNRTHAFVSWHANGTGCFNLLCSGFVQVHEGLTVGSVIDTVSQYGGDQYTLDLIIHQDKETGDWWLQGGSELHNIGYWPGNIFPDMGKDQGASFVAWGGLTRTSSNNSPRMGNGYFPKEDYTKACSVVNVQVTDENYTLRDVTSDEIEVHTDSIDCYLVKFGGFLSQEDRIGFMFGGPGGDKCPSQVVARKLQIIFSHLTPSSYNNRPVLRIAKEVPPPLTIVKLWRNREENLRDYCTKYVVGVGAQAKEVASKRILERHVEPNVPRIFLPVQNYGCSSKKFVTEESPKESLALRSTSCNCIRIFWELQTT</sequence>
<dbReference type="PROSITE" id="PS52045">
    <property type="entry name" value="NEPROSIN_PEP_CD"/>
    <property type="match status" value="1"/>
</dbReference>
<name>A0AAD4SUS4_9MAGN</name>
<evidence type="ECO:0000256" key="1">
    <source>
        <dbReference type="SAM" id="MobiDB-lite"/>
    </source>
</evidence>
<dbReference type="PANTHER" id="PTHR31589">
    <property type="entry name" value="PROTEIN, PUTATIVE (DUF239)-RELATED-RELATED"/>
    <property type="match status" value="1"/>
</dbReference>
<reference evidence="3" key="1">
    <citation type="submission" date="2022-04" db="EMBL/GenBank/DDBJ databases">
        <title>A functionally conserved STORR gene fusion in Papaver species that diverged 16.8 million years ago.</title>
        <authorList>
            <person name="Catania T."/>
        </authorList>
    </citation>
    <scope>NUCLEOTIDE SEQUENCE</scope>
    <source>
        <strain evidence="3">S-188037</strain>
    </source>
</reference>